<proteinExistence type="predicted"/>
<gene>
    <name evidence="1" type="ORF">BFP76_11915</name>
</gene>
<dbReference type="AlphaFoldDB" id="A0A2G5KD99"/>
<sequence length="60" mass="6976">MTKTVQDKKAAQKKLVEDLHNKVEINELRNRDAVARMGMMEAELRILQIRKEIAQLEATK</sequence>
<comment type="caution">
    <text evidence="1">The sequence shown here is derived from an EMBL/GenBank/DDBJ whole genome shotgun (WGS) entry which is preliminary data.</text>
</comment>
<evidence type="ECO:0000313" key="1">
    <source>
        <dbReference type="EMBL" id="PIB26594.1"/>
    </source>
</evidence>
<evidence type="ECO:0000313" key="2">
    <source>
        <dbReference type="Proteomes" id="UP000231516"/>
    </source>
</evidence>
<accession>A0A2G5KD99</accession>
<dbReference type="EMBL" id="MDGM01000003">
    <property type="protein sequence ID" value="PIB26594.1"/>
    <property type="molecule type" value="Genomic_DNA"/>
</dbReference>
<dbReference type="RefSeq" id="WP_099591420.1">
    <property type="nucleotide sequence ID" value="NZ_MDGM01000003.1"/>
</dbReference>
<protein>
    <submittedName>
        <fullName evidence="1">Uncharacterized protein</fullName>
    </submittedName>
</protein>
<organism evidence="1 2">
    <name type="scientific">Paramylibacter kogurei</name>
    <dbReference type="NCBI Taxonomy" id="1889778"/>
    <lineage>
        <taxon>Bacteria</taxon>
        <taxon>Pseudomonadati</taxon>
        <taxon>Pseudomonadota</taxon>
        <taxon>Alphaproteobacteria</taxon>
        <taxon>Rhodobacterales</taxon>
        <taxon>Paracoccaceae</taxon>
        <taxon>Paramylibacter</taxon>
    </lineage>
</organism>
<reference evidence="1 2" key="1">
    <citation type="submission" date="2016-08" db="EMBL/GenBank/DDBJ databases">
        <title>Draft genome of Amylibacter sp. strain 4G11.</title>
        <authorList>
            <person name="Wong S.-K."/>
            <person name="Hamasaki K."/>
            <person name="Yoshizawa S."/>
        </authorList>
    </citation>
    <scope>NUCLEOTIDE SEQUENCE [LARGE SCALE GENOMIC DNA]</scope>
    <source>
        <strain evidence="1 2">4G11</strain>
    </source>
</reference>
<name>A0A2G5KD99_9RHOB</name>
<dbReference type="Proteomes" id="UP000231516">
    <property type="component" value="Unassembled WGS sequence"/>
</dbReference>
<keyword evidence="2" id="KW-1185">Reference proteome</keyword>